<evidence type="ECO:0000313" key="4">
    <source>
        <dbReference type="Proteomes" id="UP000305131"/>
    </source>
</evidence>
<dbReference type="RefSeq" id="WP_138400095.1">
    <property type="nucleotide sequence ID" value="NZ_JBAFVI010000008.1"/>
</dbReference>
<sequence>MRGGWVYLLTNRPNGTLYVGVTNDLVRRIWEHRQGTADGFTKRYGLTQLVYFEEHGEILLAIQREKAIKHWSRAWKARLILDLNPEWRDLYEDIIA</sequence>
<organism evidence="3 4">
    <name type="scientific">Xanthobacter autotrophicus</name>
    <dbReference type="NCBI Taxonomy" id="280"/>
    <lineage>
        <taxon>Bacteria</taxon>
        <taxon>Pseudomonadati</taxon>
        <taxon>Pseudomonadota</taxon>
        <taxon>Alphaproteobacteria</taxon>
        <taxon>Hyphomicrobiales</taxon>
        <taxon>Xanthobacteraceae</taxon>
        <taxon>Xanthobacter</taxon>
    </lineage>
</organism>
<dbReference type="OrthoDB" id="287318at2"/>
<evidence type="ECO:0000313" key="3">
    <source>
        <dbReference type="EMBL" id="TLX42737.1"/>
    </source>
</evidence>
<dbReference type="InterPro" id="IPR035901">
    <property type="entry name" value="GIY-YIG_endonuc_sf"/>
</dbReference>
<dbReference type="AlphaFoldDB" id="A0A6C1KGM8"/>
<dbReference type="Gene3D" id="3.40.1440.10">
    <property type="entry name" value="GIY-YIG endonuclease"/>
    <property type="match status" value="1"/>
</dbReference>
<accession>A0A6C1KGM8</accession>
<comment type="caution">
    <text evidence="3">The sequence shown here is derived from an EMBL/GenBank/DDBJ whole genome shotgun (WGS) entry which is preliminary data.</text>
</comment>
<dbReference type="Proteomes" id="UP000305131">
    <property type="component" value="Unassembled WGS sequence"/>
</dbReference>
<dbReference type="PROSITE" id="PS50164">
    <property type="entry name" value="GIY_YIG"/>
    <property type="match status" value="1"/>
</dbReference>
<proteinExistence type="inferred from homology"/>
<dbReference type="CDD" id="cd10448">
    <property type="entry name" value="GIY-YIG_unchar_3"/>
    <property type="match status" value="1"/>
</dbReference>
<protein>
    <submittedName>
        <fullName evidence="3">GIY-YIG nuclease family protein</fullName>
    </submittedName>
</protein>
<name>A0A6C1KGM8_XANAU</name>
<comment type="similarity">
    <text evidence="1">Belongs to the UPF0213 family.</text>
</comment>
<feature type="domain" description="GIY-YIG" evidence="2">
    <location>
        <begin position="2"/>
        <end position="78"/>
    </location>
</feature>
<dbReference type="Pfam" id="PF01541">
    <property type="entry name" value="GIY-YIG"/>
    <property type="match status" value="1"/>
</dbReference>
<dbReference type="InterPro" id="IPR000305">
    <property type="entry name" value="GIY-YIG_endonuc"/>
</dbReference>
<dbReference type="GeneID" id="95774264"/>
<dbReference type="PANTHER" id="PTHR34477">
    <property type="entry name" value="UPF0213 PROTEIN YHBQ"/>
    <property type="match status" value="1"/>
</dbReference>
<reference evidence="3 4" key="1">
    <citation type="submission" date="2019-05" db="EMBL/GenBank/DDBJ databases">
        <authorList>
            <person name="Zhou X."/>
        </authorList>
    </citation>
    <scope>NUCLEOTIDE SEQUENCE [LARGE SCALE GENOMIC DNA]</scope>
    <source>
        <strain evidence="3 4">DSM 432</strain>
    </source>
</reference>
<dbReference type="EMBL" id="VAUP01000028">
    <property type="protein sequence ID" value="TLX42737.1"/>
    <property type="molecule type" value="Genomic_DNA"/>
</dbReference>
<dbReference type="PANTHER" id="PTHR34477:SF5">
    <property type="entry name" value="BSL5627 PROTEIN"/>
    <property type="match status" value="1"/>
</dbReference>
<dbReference type="InterPro" id="IPR050190">
    <property type="entry name" value="UPF0213_domain"/>
</dbReference>
<gene>
    <name evidence="3" type="ORF">FBQ73_12445</name>
</gene>
<evidence type="ECO:0000259" key="2">
    <source>
        <dbReference type="PROSITE" id="PS50164"/>
    </source>
</evidence>
<dbReference type="SUPFAM" id="SSF82771">
    <property type="entry name" value="GIY-YIG endonuclease"/>
    <property type="match status" value="1"/>
</dbReference>
<evidence type="ECO:0000256" key="1">
    <source>
        <dbReference type="ARBA" id="ARBA00007435"/>
    </source>
</evidence>